<dbReference type="CDD" id="cd11386">
    <property type="entry name" value="MCP_signal"/>
    <property type="match status" value="1"/>
</dbReference>
<evidence type="ECO:0000256" key="9">
    <source>
        <dbReference type="PROSITE-ProRule" id="PRU00284"/>
    </source>
</evidence>
<keyword evidence="2" id="KW-1003">Cell membrane</keyword>
<evidence type="ECO:0000256" key="1">
    <source>
        <dbReference type="ARBA" id="ARBA00004651"/>
    </source>
</evidence>
<evidence type="ECO:0000256" key="3">
    <source>
        <dbReference type="ARBA" id="ARBA00022500"/>
    </source>
</evidence>
<dbReference type="GO" id="GO:0006935">
    <property type="term" value="P:chemotaxis"/>
    <property type="evidence" value="ECO:0007669"/>
    <property type="project" value="UniProtKB-KW"/>
</dbReference>
<dbReference type="CDD" id="cd12912">
    <property type="entry name" value="PDC2_MCP_like"/>
    <property type="match status" value="1"/>
</dbReference>
<keyword evidence="4 10" id="KW-0812">Transmembrane</keyword>
<name>A0A2W1LRU4_9BACL</name>
<evidence type="ECO:0000256" key="10">
    <source>
        <dbReference type="SAM" id="Phobius"/>
    </source>
</evidence>
<evidence type="ECO:0000256" key="7">
    <source>
        <dbReference type="ARBA" id="ARBA00023224"/>
    </source>
</evidence>
<comment type="caution">
    <text evidence="13">The sequence shown here is derived from an EMBL/GenBank/DDBJ whole genome shotgun (WGS) entry which is preliminary data.</text>
</comment>
<dbReference type="Proteomes" id="UP000249522">
    <property type="component" value="Unassembled WGS sequence"/>
</dbReference>
<dbReference type="AlphaFoldDB" id="A0A2W1LRU4"/>
<evidence type="ECO:0000259" key="11">
    <source>
        <dbReference type="PROSITE" id="PS50111"/>
    </source>
</evidence>
<comment type="similarity">
    <text evidence="8">Belongs to the methyl-accepting chemotaxis (MCP) protein family.</text>
</comment>
<dbReference type="GO" id="GO:0007165">
    <property type="term" value="P:signal transduction"/>
    <property type="evidence" value="ECO:0007669"/>
    <property type="project" value="UniProtKB-KW"/>
</dbReference>
<keyword evidence="3" id="KW-0145">Chemotaxis</keyword>
<dbReference type="PROSITE" id="PS50111">
    <property type="entry name" value="CHEMOTAXIS_TRANSDUC_2"/>
    <property type="match status" value="1"/>
</dbReference>
<dbReference type="PANTHER" id="PTHR32089:SF114">
    <property type="entry name" value="METHYL-ACCEPTING CHEMOTAXIS PROTEIN MCPB"/>
    <property type="match status" value="1"/>
</dbReference>
<sequence>MKNKQNPFTKLTKTLTNKTSSLMKKLKKLETKQQGPKNNPKDVSGFTIKRVPFRNWSLRTKLSVTFAVILLVPVLTISTLSYQTAKSGIGEQMANGAYENVRLLNATITQFTSAEMANVDYIASLITQETYTGAGATLQRNILEPFWRTHPMISSLEFVGTNSYYRNVQGKEWAGEGDPREQAWFKASMENNTPLVSQPYVSLITGDFVIGITKAVADGRGVIRSEVKIEELTGLTHSISIGNEGYAMIFDSERKTVYHPSLTEGEVVDESYIETLFSGDEGEFNYESEGAPKALAYVTNPLTGWKISGTMLTDEYAEQASPILNQTVIIVTAAIIVAVLLIVFILYGLFKTLRIMIHTAETISQGDLSARIPVNSNDELGKLGRSFNSMADSIHGSMGRINETAIQLAASSQQLSASAEQATKATEHIADSAQGIHEGATTQEEMLSYNHEQIAVITGRMSEIEGCVKQLASLTEQARSRSTEGTGSVQEVVRQMDVINSFAEQQSSTISRLFEQSRQIEAIVKVIQEIAGQTNLLALNASIEAARAGAHGRGFAVVAAEIRKLAEQTSNSTGSIKQLITEIQSGTAEAVSSMEQTVGEVGKGIRIVEETDRHFKGIEQAVAPLNDMSGTLSSITAEISALAGVMAQSINNVIQIAGTNAGGTEAVSASVEEQIASMQEISASAAYLSETAEELAGIVEKFKL</sequence>
<evidence type="ECO:0008006" key="15">
    <source>
        <dbReference type="Google" id="ProtNLM"/>
    </source>
</evidence>
<keyword evidence="6 10" id="KW-0472">Membrane</keyword>
<feature type="transmembrane region" description="Helical" evidence="10">
    <location>
        <begin position="328"/>
        <end position="350"/>
    </location>
</feature>
<evidence type="ECO:0000259" key="12">
    <source>
        <dbReference type="PROSITE" id="PS50885"/>
    </source>
</evidence>
<dbReference type="Gene3D" id="1.10.287.950">
    <property type="entry name" value="Methyl-accepting chemotaxis protein"/>
    <property type="match status" value="1"/>
</dbReference>
<accession>A0A2W1LRU4</accession>
<feature type="domain" description="Methyl-accepting transducer" evidence="11">
    <location>
        <begin position="418"/>
        <end position="654"/>
    </location>
</feature>
<dbReference type="SMART" id="SM00283">
    <property type="entry name" value="MA"/>
    <property type="match status" value="1"/>
</dbReference>
<proteinExistence type="inferred from homology"/>
<evidence type="ECO:0000313" key="14">
    <source>
        <dbReference type="Proteomes" id="UP000249522"/>
    </source>
</evidence>
<evidence type="ECO:0000256" key="2">
    <source>
        <dbReference type="ARBA" id="ARBA00022475"/>
    </source>
</evidence>
<protein>
    <recommendedName>
        <fullName evidence="15">Chemotaxis protein</fullName>
    </recommendedName>
</protein>
<dbReference type="EMBL" id="QKRB01000051">
    <property type="protein sequence ID" value="PZD94551.1"/>
    <property type="molecule type" value="Genomic_DNA"/>
</dbReference>
<keyword evidence="14" id="KW-1185">Reference proteome</keyword>
<dbReference type="Gene3D" id="3.30.450.20">
    <property type="entry name" value="PAS domain"/>
    <property type="match status" value="2"/>
</dbReference>
<dbReference type="PROSITE" id="PS50885">
    <property type="entry name" value="HAMP"/>
    <property type="match status" value="1"/>
</dbReference>
<keyword evidence="5 10" id="KW-1133">Transmembrane helix</keyword>
<dbReference type="InterPro" id="IPR003660">
    <property type="entry name" value="HAMP_dom"/>
</dbReference>
<feature type="transmembrane region" description="Helical" evidence="10">
    <location>
        <begin position="62"/>
        <end position="82"/>
    </location>
</feature>
<dbReference type="CDD" id="cd18773">
    <property type="entry name" value="PDC1_HK_sensor"/>
    <property type="match status" value="1"/>
</dbReference>
<reference evidence="13 14" key="1">
    <citation type="submission" date="2018-06" db="EMBL/GenBank/DDBJ databases">
        <title>Paenibacillus imtechensis sp. nov.</title>
        <authorList>
            <person name="Pinnaka A.K."/>
            <person name="Singh H."/>
            <person name="Kaur M."/>
        </authorList>
    </citation>
    <scope>NUCLEOTIDE SEQUENCE [LARGE SCALE GENOMIC DNA]</scope>
    <source>
        <strain evidence="13 14">SMB1</strain>
    </source>
</reference>
<organism evidence="13 14">
    <name type="scientific">Paenibacillus sambharensis</name>
    <dbReference type="NCBI Taxonomy" id="1803190"/>
    <lineage>
        <taxon>Bacteria</taxon>
        <taxon>Bacillati</taxon>
        <taxon>Bacillota</taxon>
        <taxon>Bacilli</taxon>
        <taxon>Bacillales</taxon>
        <taxon>Paenibacillaceae</taxon>
        <taxon>Paenibacillus</taxon>
    </lineage>
</organism>
<dbReference type="SUPFAM" id="SSF58104">
    <property type="entry name" value="Methyl-accepting chemotaxis protein (MCP) signaling domain"/>
    <property type="match status" value="1"/>
</dbReference>
<dbReference type="Gene3D" id="6.10.340.10">
    <property type="match status" value="1"/>
</dbReference>
<dbReference type="GO" id="GO:0005886">
    <property type="term" value="C:plasma membrane"/>
    <property type="evidence" value="ECO:0007669"/>
    <property type="project" value="UniProtKB-SubCell"/>
</dbReference>
<evidence type="ECO:0000256" key="5">
    <source>
        <dbReference type="ARBA" id="ARBA00022989"/>
    </source>
</evidence>
<dbReference type="Pfam" id="PF00015">
    <property type="entry name" value="MCPsignal"/>
    <property type="match status" value="1"/>
</dbReference>
<dbReference type="Pfam" id="PF00672">
    <property type="entry name" value="HAMP"/>
    <property type="match status" value="1"/>
</dbReference>
<feature type="domain" description="HAMP" evidence="12">
    <location>
        <begin position="347"/>
        <end position="399"/>
    </location>
</feature>
<dbReference type="SMART" id="SM00304">
    <property type="entry name" value="HAMP"/>
    <property type="match status" value="1"/>
</dbReference>
<dbReference type="PANTHER" id="PTHR32089">
    <property type="entry name" value="METHYL-ACCEPTING CHEMOTAXIS PROTEIN MCPB"/>
    <property type="match status" value="1"/>
</dbReference>
<evidence type="ECO:0000256" key="8">
    <source>
        <dbReference type="ARBA" id="ARBA00029447"/>
    </source>
</evidence>
<dbReference type="Pfam" id="PF02743">
    <property type="entry name" value="dCache_1"/>
    <property type="match status" value="1"/>
</dbReference>
<evidence type="ECO:0000313" key="13">
    <source>
        <dbReference type="EMBL" id="PZD94551.1"/>
    </source>
</evidence>
<dbReference type="InterPro" id="IPR004089">
    <property type="entry name" value="MCPsignal_dom"/>
</dbReference>
<evidence type="ECO:0000256" key="6">
    <source>
        <dbReference type="ARBA" id="ARBA00023136"/>
    </source>
</evidence>
<dbReference type="InterPro" id="IPR033479">
    <property type="entry name" value="dCache_1"/>
</dbReference>
<dbReference type="CDD" id="cd06225">
    <property type="entry name" value="HAMP"/>
    <property type="match status" value="1"/>
</dbReference>
<gene>
    <name evidence="13" type="ORF">DNH61_16415</name>
</gene>
<keyword evidence="7 9" id="KW-0807">Transducer</keyword>
<comment type="subcellular location">
    <subcellularLocation>
        <location evidence="1">Cell membrane</location>
        <topology evidence="1">Multi-pass membrane protein</topology>
    </subcellularLocation>
</comment>
<evidence type="ECO:0000256" key="4">
    <source>
        <dbReference type="ARBA" id="ARBA00022692"/>
    </source>
</evidence>